<dbReference type="InterPro" id="IPR001537">
    <property type="entry name" value="SpoU_MeTrfase"/>
</dbReference>
<feature type="domain" description="tRNA/rRNA methyltransferase SpoU type" evidence="8">
    <location>
        <begin position="3"/>
        <end position="145"/>
    </location>
</feature>
<dbReference type="GO" id="GO:0005737">
    <property type="term" value="C:cytoplasm"/>
    <property type="evidence" value="ECO:0007669"/>
    <property type="project" value="UniProtKB-SubCell"/>
</dbReference>
<dbReference type="FunFam" id="3.40.1280.10:FF:000002">
    <property type="entry name" value="Peptidylprolyl isomerase"/>
    <property type="match status" value="1"/>
</dbReference>
<dbReference type="GO" id="GO:0141102">
    <property type="term" value="F:tRNA (5-carboxymethylaminomethyluridine(34)-2'-O)-methyltransferase activity"/>
    <property type="evidence" value="ECO:0007669"/>
    <property type="project" value="RHEA"/>
</dbReference>
<feature type="binding site" evidence="6 7">
    <location>
        <position position="104"/>
    </location>
    <ligand>
        <name>S-adenosyl-L-methionine</name>
        <dbReference type="ChEBI" id="CHEBI:59789"/>
    </ligand>
</feature>
<evidence type="ECO:0000256" key="1">
    <source>
        <dbReference type="ARBA" id="ARBA00022490"/>
    </source>
</evidence>
<keyword evidence="10" id="KW-1185">Reference proteome</keyword>
<keyword evidence="5 6" id="KW-0819">tRNA processing</keyword>
<dbReference type="InterPro" id="IPR029028">
    <property type="entry name" value="Alpha/beta_knot_MTases"/>
</dbReference>
<dbReference type="OrthoDB" id="9789043at2"/>
<comment type="catalytic activity">
    <reaction evidence="6">
        <text>5-carboxymethylaminomethyluridine(34) in tRNA(Leu) + S-adenosyl-L-methionine = 5-carboxymethylaminomethyl-2'-O-methyluridine(34) in tRNA(Leu) + S-adenosyl-L-homocysteine + H(+)</text>
        <dbReference type="Rhea" id="RHEA:43088"/>
        <dbReference type="Rhea" id="RHEA-COMP:10333"/>
        <dbReference type="Rhea" id="RHEA-COMP:10334"/>
        <dbReference type="ChEBI" id="CHEBI:15378"/>
        <dbReference type="ChEBI" id="CHEBI:57856"/>
        <dbReference type="ChEBI" id="CHEBI:59789"/>
        <dbReference type="ChEBI" id="CHEBI:74508"/>
        <dbReference type="ChEBI" id="CHEBI:74511"/>
        <dbReference type="EC" id="2.1.1.207"/>
    </reaction>
</comment>
<keyword evidence="2 6" id="KW-0489">Methyltransferase</keyword>
<evidence type="ECO:0000256" key="6">
    <source>
        <dbReference type="HAMAP-Rule" id="MF_01885"/>
    </source>
</evidence>
<dbReference type="GO" id="GO:0002130">
    <property type="term" value="P:wobble position ribose methylation"/>
    <property type="evidence" value="ECO:0007669"/>
    <property type="project" value="TreeGrafter"/>
</dbReference>
<evidence type="ECO:0000256" key="4">
    <source>
        <dbReference type="ARBA" id="ARBA00022691"/>
    </source>
</evidence>
<comment type="function">
    <text evidence="6">Could methylate the ribose at the nucleotide 34 wobble position in tRNA.</text>
</comment>
<dbReference type="HAMAP" id="MF_01885">
    <property type="entry name" value="tRNA_methyltr_TrmL"/>
    <property type="match status" value="1"/>
</dbReference>
<dbReference type="PANTHER" id="PTHR42971">
    <property type="entry name" value="TRNA (CYTIDINE(34)-2'-O)-METHYLTRANSFERASE"/>
    <property type="match status" value="1"/>
</dbReference>
<dbReference type="RefSeq" id="WP_094253426.1">
    <property type="nucleotide sequence ID" value="NZ_JBHLXL010000001.1"/>
</dbReference>
<evidence type="ECO:0000313" key="9">
    <source>
        <dbReference type="EMBL" id="OYD56937.1"/>
    </source>
</evidence>
<proteinExistence type="inferred from homology"/>
<reference evidence="9 10" key="1">
    <citation type="submission" date="2017-07" db="EMBL/GenBank/DDBJ databases">
        <title>Fictibacillus sp. nov. GDSW-R2A3 Genome sequencing and assembly.</title>
        <authorList>
            <person name="Mayilraj S."/>
        </authorList>
    </citation>
    <scope>NUCLEOTIDE SEQUENCE [LARGE SCALE GENOMIC DNA]</scope>
    <source>
        <strain evidence="9 10">GDSW-R2A3</strain>
    </source>
</reference>
<dbReference type="GO" id="GO:0141098">
    <property type="term" value="F:tRNA (cytidine(34)-2'-O)-methyltransferase activity"/>
    <property type="evidence" value="ECO:0007669"/>
    <property type="project" value="RHEA"/>
</dbReference>
<keyword evidence="1 6" id="KW-0963">Cytoplasm</keyword>
<dbReference type="InterPro" id="IPR016914">
    <property type="entry name" value="TrmL"/>
</dbReference>
<gene>
    <name evidence="9" type="primary">trmL</name>
    <name evidence="9" type="ORF">CGZ90_15405</name>
</gene>
<dbReference type="Pfam" id="PF00588">
    <property type="entry name" value="SpoU_methylase"/>
    <property type="match status" value="1"/>
</dbReference>
<evidence type="ECO:0000259" key="8">
    <source>
        <dbReference type="Pfam" id="PF00588"/>
    </source>
</evidence>
<dbReference type="CDD" id="cd18094">
    <property type="entry name" value="SpoU-like_TrmL"/>
    <property type="match status" value="1"/>
</dbReference>
<organism evidence="9 10">
    <name type="scientific">Fictibacillus aquaticus</name>
    <dbReference type="NCBI Taxonomy" id="2021314"/>
    <lineage>
        <taxon>Bacteria</taxon>
        <taxon>Bacillati</taxon>
        <taxon>Bacillota</taxon>
        <taxon>Bacilli</taxon>
        <taxon>Bacillales</taxon>
        <taxon>Fictibacillaceae</taxon>
        <taxon>Fictibacillus</taxon>
    </lineage>
</organism>
<feature type="binding site" evidence="6 7">
    <location>
        <position position="133"/>
    </location>
    <ligand>
        <name>S-adenosyl-L-methionine</name>
        <dbReference type="ChEBI" id="CHEBI:59789"/>
    </ligand>
</feature>
<accession>A0A235F7I6</accession>
<dbReference type="NCBIfam" id="TIGR00185">
    <property type="entry name" value="tRNA_yibK_trmL"/>
    <property type="match status" value="1"/>
</dbReference>
<comment type="similarity">
    <text evidence="6">Belongs to the class IV-like SAM-binding methyltransferase superfamily. RNA methyltransferase TrmH family. TrmL subfamily.</text>
</comment>
<evidence type="ECO:0000256" key="3">
    <source>
        <dbReference type="ARBA" id="ARBA00022679"/>
    </source>
</evidence>
<feature type="binding site" evidence="6 7">
    <location>
        <position position="125"/>
    </location>
    <ligand>
        <name>S-adenosyl-L-methionine</name>
        <dbReference type="ChEBI" id="CHEBI:59789"/>
    </ligand>
</feature>
<dbReference type="AlphaFoldDB" id="A0A235F7I6"/>
<evidence type="ECO:0000256" key="5">
    <source>
        <dbReference type="ARBA" id="ARBA00022694"/>
    </source>
</evidence>
<dbReference type="PANTHER" id="PTHR42971:SF1">
    <property type="entry name" value="TRNA (CYTIDINE(34)-2'-O)-METHYLTRANSFERASE"/>
    <property type="match status" value="1"/>
</dbReference>
<dbReference type="SUPFAM" id="SSF75217">
    <property type="entry name" value="alpha/beta knot"/>
    <property type="match status" value="1"/>
</dbReference>
<dbReference type="GO" id="GO:0042802">
    <property type="term" value="F:identical protein binding"/>
    <property type="evidence" value="ECO:0007669"/>
    <property type="project" value="UniProtKB-ARBA"/>
</dbReference>
<dbReference type="Gene3D" id="3.40.1280.10">
    <property type="match status" value="1"/>
</dbReference>
<name>A0A235F7I6_9BACL</name>
<comment type="catalytic activity">
    <reaction evidence="6">
        <text>cytidine(34) in tRNA + S-adenosyl-L-methionine = 2'-O-methylcytidine(34) in tRNA + S-adenosyl-L-homocysteine + H(+)</text>
        <dbReference type="Rhea" id="RHEA:43084"/>
        <dbReference type="Rhea" id="RHEA-COMP:10331"/>
        <dbReference type="Rhea" id="RHEA-COMP:10332"/>
        <dbReference type="ChEBI" id="CHEBI:15378"/>
        <dbReference type="ChEBI" id="CHEBI:57856"/>
        <dbReference type="ChEBI" id="CHEBI:59789"/>
        <dbReference type="ChEBI" id="CHEBI:74495"/>
        <dbReference type="ChEBI" id="CHEBI:82748"/>
        <dbReference type="EC" id="2.1.1.207"/>
    </reaction>
</comment>
<comment type="caution">
    <text evidence="9">The sequence shown here is derived from an EMBL/GenBank/DDBJ whole genome shotgun (WGS) entry which is preliminary data.</text>
</comment>
<sequence>MAIHVVLYQPEIPANTGNIARTCAGTDTHLHLIRPLGFSTDDKYLKRAGLDYWEHVNLTYYDDIQELFDRYPEGKFHLVTKFGEKNHTDFDYSNQEEEYFFIFGKETTGLPRELIDANRETCMRLPMNENIRSLNLSNTAAILIYEALRQQDYRDLRK</sequence>
<protein>
    <recommendedName>
        <fullName evidence="6">Putative tRNA (cytidine(34)-2'-O)-methyltransferase</fullName>
        <ecNumber evidence="6">2.1.1.207</ecNumber>
    </recommendedName>
    <alternativeName>
        <fullName evidence="6">tRNA (cytidine/uridine-2'-O-)-methyltransferase</fullName>
    </alternativeName>
</protein>
<keyword evidence="4 6" id="KW-0949">S-adenosyl-L-methionine</keyword>
<keyword evidence="3 6" id="KW-0808">Transferase</keyword>
<dbReference type="PIRSF" id="PIRSF029256">
    <property type="entry name" value="SpoU_TrmH_prd"/>
    <property type="match status" value="1"/>
</dbReference>
<dbReference type="GO" id="GO:0003723">
    <property type="term" value="F:RNA binding"/>
    <property type="evidence" value="ECO:0007669"/>
    <property type="project" value="InterPro"/>
</dbReference>
<feature type="binding site" evidence="6 7">
    <location>
        <position position="79"/>
    </location>
    <ligand>
        <name>S-adenosyl-L-methionine</name>
        <dbReference type="ChEBI" id="CHEBI:59789"/>
    </ligand>
</feature>
<evidence type="ECO:0000313" key="10">
    <source>
        <dbReference type="Proteomes" id="UP000215059"/>
    </source>
</evidence>
<dbReference type="InterPro" id="IPR029026">
    <property type="entry name" value="tRNA_m1G_MTases_N"/>
</dbReference>
<comment type="subcellular location">
    <subcellularLocation>
        <location evidence="6">Cytoplasm</location>
    </subcellularLocation>
</comment>
<dbReference type="Proteomes" id="UP000215059">
    <property type="component" value="Unassembled WGS sequence"/>
</dbReference>
<dbReference type="EMBL" id="NOII01000010">
    <property type="protein sequence ID" value="OYD56937.1"/>
    <property type="molecule type" value="Genomic_DNA"/>
</dbReference>
<evidence type="ECO:0000256" key="7">
    <source>
        <dbReference type="PIRSR" id="PIRSR029256-1"/>
    </source>
</evidence>
<evidence type="ECO:0000256" key="2">
    <source>
        <dbReference type="ARBA" id="ARBA00022603"/>
    </source>
</evidence>
<dbReference type="EC" id="2.1.1.207" evidence="6"/>